<proteinExistence type="predicted"/>
<keyword evidence="4" id="KW-1185">Reference proteome</keyword>
<dbReference type="InterPro" id="IPR001810">
    <property type="entry name" value="F-box_dom"/>
</dbReference>
<dbReference type="OrthoDB" id="3642468at2759"/>
<dbReference type="Gene3D" id="1.20.1280.50">
    <property type="match status" value="1"/>
</dbReference>
<reference evidence="3" key="1">
    <citation type="journal article" date="2020" name="Stud. Mycol.">
        <title>101 Dothideomycetes genomes: a test case for predicting lifestyles and emergence of pathogens.</title>
        <authorList>
            <person name="Haridas S."/>
            <person name="Albert R."/>
            <person name="Binder M."/>
            <person name="Bloem J."/>
            <person name="Labutti K."/>
            <person name="Salamov A."/>
            <person name="Andreopoulos B."/>
            <person name="Baker S."/>
            <person name="Barry K."/>
            <person name="Bills G."/>
            <person name="Bluhm B."/>
            <person name="Cannon C."/>
            <person name="Castanera R."/>
            <person name="Culley D."/>
            <person name="Daum C."/>
            <person name="Ezra D."/>
            <person name="Gonzalez J."/>
            <person name="Henrissat B."/>
            <person name="Kuo A."/>
            <person name="Liang C."/>
            <person name="Lipzen A."/>
            <person name="Lutzoni F."/>
            <person name="Magnuson J."/>
            <person name="Mondo S."/>
            <person name="Nolan M."/>
            <person name="Ohm R."/>
            <person name="Pangilinan J."/>
            <person name="Park H.-J."/>
            <person name="Ramirez L."/>
            <person name="Alfaro M."/>
            <person name="Sun H."/>
            <person name="Tritt A."/>
            <person name="Yoshinaga Y."/>
            <person name="Zwiers L.-H."/>
            <person name="Turgeon B."/>
            <person name="Goodwin S."/>
            <person name="Spatafora J."/>
            <person name="Crous P."/>
            <person name="Grigoriev I."/>
        </authorList>
    </citation>
    <scope>NUCLEOTIDE SEQUENCE</scope>
    <source>
        <strain evidence="3">CBS 107.79</strain>
    </source>
</reference>
<protein>
    <recommendedName>
        <fullName evidence="2">F-box domain-containing protein</fullName>
    </recommendedName>
</protein>
<name>A0A6A5V4N0_9PLEO</name>
<dbReference type="SUPFAM" id="SSF81383">
    <property type="entry name" value="F-box domain"/>
    <property type="match status" value="1"/>
</dbReference>
<evidence type="ECO:0000313" key="3">
    <source>
        <dbReference type="EMBL" id="KAF1971199.1"/>
    </source>
</evidence>
<dbReference type="InterPro" id="IPR036047">
    <property type="entry name" value="F-box-like_dom_sf"/>
</dbReference>
<dbReference type="AlphaFoldDB" id="A0A6A5V4N0"/>
<dbReference type="PROSITE" id="PS50181">
    <property type="entry name" value="FBOX"/>
    <property type="match status" value="1"/>
</dbReference>
<feature type="region of interest" description="Disordered" evidence="1">
    <location>
        <begin position="1"/>
        <end position="43"/>
    </location>
</feature>
<evidence type="ECO:0000259" key="2">
    <source>
        <dbReference type="PROSITE" id="PS50181"/>
    </source>
</evidence>
<evidence type="ECO:0000256" key="1">
    <source>
        <dbReference type="SAM" id="MobiDB-lite"/>
    </source>
</evidence>
<dbReference type="EMBL" id="ML976695">
    <property type="protein sequence ID" value="KAF1971199.1"/>
    <property type="molecule type" value="Genomic_DNA"/>
</dbReference>
<dbReference type="CDD" id="cd09917">
    <property type="entry name" value="F-box_SF"/>
    <property type="match status" value="1"/>
</dbReference>
<feature type="domain" description="F-box" evidence="2">
    <location>
        <begin position="44"/>
        <end position="92"/>
    </location>
</feature>
<dbReference type="Proteomes" id="UP000800036">
    <property type="component" value="Unassembled WGS sequence"/>
</dbReference>
<organism evidence="3 4">
    <name type="scientific">Bimuria novae-zelandiae CBS 107.79</name>
    <dbReference type="NCBI Taxonomy" id="1447943"/>
    <lineage>
        <taxon>Eukaryota</taxon>
        <taxon>Fungi</taxon>
        <taxon>Dikarya</taxon>
        <taxon>Ascomycota</taxon>
        <taxon>Pezizomycotina</taxon>
        <taxon>Dothideomycetes</taxon>
        <taxon>Pleosporomycetidae</taxon>
        <taxon>Pleosporales</taxon>
        <taxon>Massarineae</taxon>
        <taxon>Didymosphaeriaceae</taxon>
        <taxon>Bimuria</taxon>
    </lineage>
</organism>
<dbReference type="SMART" id="SM00256">
    <property type="entry name" value="FBOX"/>
    <property type="match status" value="1"/>
</dbReference>
<dbReference type="Pfam" id="PF00646">
    <property type="entry name" value="F-box"/>
    <property type="match status" value="1"/>
</dbReference>
<sequence>MPRHIESDHEEPLEDKTAALALHSKRTERQQKQKTKRDRKRDAIMNLTKLPTELLIESLTYLKPSDVISFSRVNRRFRNLVDTHANVVGNSILHQRYTLFAQCFVLPKLLTDIDSSSRPLLFDEKRQEMIAIHRKPYQHVQPPDRFFVCTCLSCILAWNNLCVMLDFAHWQENLDTGEPLPIIKRGTSPEWNQELVRRNAHFVRLALQCPLWYARILEVHLNSTIRGIRRQSKNKGNKRKHVEMTDEDAALGTDAFLSKPGADRDGLEFPYHRDIYYLLEAYLPNRYWKEGRWIYGTTIDHERDLAYALRGITPSNPVATTG</sequence>
<evidence type="ECO:0000313" key="4">
    <source>
        <dbReference type="Proteomes" id="UP000800036"/>
    </source>
</evidence>
<accession>A0A6A5V4N0</accession>
<gene>
    <name evidence="3" type="ORF">BU23DRAFT_556214</name>
</gene>